<feature type="region of interest" description="Disordered" evidence="1">
    <location>
        <begin position="1"/>
        <end position="34"/>
    </location>
</feature>
<proteinExistence type="predicted"/>
<comment type="caution">
    <text evidence="2">The sequence shown here is derived from an EMBL/GenBank/DDBJ whole genome shotgun (WGS) entry which is preliminary data.</text>
</comment>
<sequence>MITRGASDPAIAPSSPSSRAAVAPSDSEASAAPTAAAVVVDVTGGVESWTTTSARRTPEPTPLTPSKRPPAKTVIAAAVPEKGKGTKRLTRRPSAGSAAAKKGSTGGGHDSDSSLEDKPALPPVKKPRKTPTAAKAPAAMGTSAKAPSETVPAQAKTVTSGTNQPPYGGDTPAGNAAVPAGLLTLRSGTAIQPVPAIQPAQISPPPDGAPSPHQPDQVALVDPTEEASGDVPTGPAGVLPPVSFVPTRQPTGSKTMEHGSPALSASPRHVVSMSTAAKWHANARARSDLLRQIGRATLAQAMSKRGIELPPDDYPVCRDGDAGPEFLLNKPLQHALSELARRTGASLPAFVELVRGQTPRDYRPNKNLVPEVLEKLCKDYKHLDALQKIVQEGVEVRLKQPPPLQRQRPPNHGSARDRLNVLRKNIRKEQDAGRCLVLDKDLLEQWPEIIISPFGVVDKGHEDAVSSGRTIHDLSFPEGSSINGLTDQDSITKPDYIHCDAVATEILRLKRAHRESKVCVMGGDVASAFRNIGIHTNSVYRIAGHIEEDDAIVIELAAPFG</sequence>
<keyword evidence="3" id="KW-1185">Reference proteome</keyword>
<dbReference type="AlphaFoldDB" id="A0A9W6YLS2"/>
<feature type="region of interest" description="Disordered" evidence="1">
    <location>
        <begin position="46"/>
        <end position="176"/>
    </location>
</feature>
<feature type="compositionally biased region" description="Pro residues" evidence="1">
    <location>
        <begin position="202"/>
        <end position="213"/>
    </location>
</feature>
<organism evidence="2 3">
    <name type="scientific">Phytophthora fragariaefolia</name>
    <dbReference type="NCBI Taxonomy" id="1490495"/>
    <lineage>
        <taxon>Eukaryota</taxon>
        <taxon>Sar</taxon>
        <taxon>Stramenopiles</taxon>
        <taxon>Oomycota</taxon>
        <taxon>Peronosporomycetes</taxon>
        <taxon>Peronosporales</taxon>
        <taxon>Peronosporaceae</taxon>
        <taxon>Phytophthora</taxon>
    </lineage>
</organism>
<feature type="compositionally biased region" description="Basic and acidic residues" evidence="1">
    <location>
        <begin position="109"/>
        <end position="119"/>
    </location>
</feature>
<gene>
    <name evidence="2" type="ORF">Pfra01_002948800</name>
</gene>
<feature type="region of interest" description="Disordered" evidence="1">
    <location>
        <begin position="197"/>
        <end position="267"/>
    </location>
</feature>
<evidence type="ECO:0000313" key="3">
    <source>
        <dbReference type="Proteomes" id="UP001165121"/>
    </source>
</evidence>
<dbReference type="Proteomes" id="UP001165121">
    <property type="component" value="Unassembled WGS sequence"/>
</dbReference>
<accession>A0A9W6YLS2</accession>
<dbReference type="OrthoDB" id="122637at2759"/>
<dbReference type="EMBL" id="BSXT01018890">
    <property type="protein sequence ID" value="GMG15583.1"/>
    <property type="molecule type" value="Genomic_DNA"/>
</dbReference>
<feature type="compositionally biased region" description="Low complexity" evidence="1">
    <location>
        <begin position="94"/>
        <end position="103"/>
    </location>
</feature>
<protein>
    <submittedName>
        <fullName evidence="2">Unnamed protein product</fullName>
    </submittedName>
</protein>
<reference evidence="2" key="1">
    <citation type="submission" date="2023-04" db="EMBL/GenBank/DDBJ databases">
        <title>Phytophthora fragariaefolia NBRC 109709.</title>
        <authorList>
            <person name="Ichikawa N."/>
            <person name="Sato H."/>
            <person name="Tonouchi N."/>
        </authorList>
    </citation>
    <scope>NUCLEOTIDE SEQUENCE</scope>
    <source>
        <strain evidence="2">NBRC 109709</strain>
    </source>
</reference>
<name>A0A9W6YLS2_9STRA</name>
<evidence type="ECO:0000256" key="1">
    <source>
        <dbReference type="SAM" id="MobiDB-lite"/>
    </source>
</evidence>
<feature type="compositionally biased region" description="Low complexity" evidence="1">
    <location>
        <begin position="130"/>
        <end position="147"/>
    </location>
</feature>
<feature type="region of interest" description="Disordered" evidence="1">
    <location>
        <begin position="399"/>
        <end position="418"/>
    </location>
</feature>
<evidence type="ECO:0000313" key="2">
    <source>
        <dbReference type="EMBL" id="GMG15583.1"/>
    </source>
</evidence>
<feature type="compositionally biased region" description="Polar residues" evidence="1">
    <location>
        <begin position="156"/>
        <end position="165"/>
    </location>
</feature>